<accession>A0ABW8I897</accession>
<comment type="caution">
    <text evidence="2">The sequence shown here is derived from an EMBL/GenBank/DDBJ whole genome shotgun (WGS) entry which is preliminary data.</text>
</comment>
<keyword evidence="3" id="KW-1185">Reference proteome</keyword>
<sequence>MRQEIMEMIRKNKDWHEYLRREPSWYRLLGRNPQRISSFEGASLQYHKKTFPDRLGRLNDGLQVASALMYMMQSQIPQSSAANEPATDTEAKTSEMNENNQ</sequence>
<protein>
    <submittedName>
        <fullName evidence="2">YlbE-like family protein</fullName>
    </submittedName>
</protein>
<dbReference type="Proteomes" id="UP001619911">
    <property type="component" value="Unassembled WGS sequence"/>
</dbReference>
<dbReference type="InterPro" id="IPR025613">
    <property type="entry name" value="YlbE"/>
</dbReference>
<name>A0ABW8I897_9BACI</name>
<reference evidence="2 3" key="1">
    <citation type="submission" date="2023-07" db="EMBL/GenBank/DDBJ databases">
        <title>Bacillus lucianemedeirus sp. nov, a new species isolated from an immunobiological production facility.</title>
        <authorList>
            <person name="Costa L.V."/>
            <person name="Miranda R.V.S.L."/>
            <person name="Brandao M.L.L."/>
            <person name="Reis C.M.F."/>
            <person name="Frazao A.M."/>
            <person name="Cruz F.V."/>
            <person name="Baio P.V.P."/>
            <person name="Veras J.F.C."/>
            <person name="Ramos J.N."/>
            <person name="Vieira V."/>
        </authorList>
    </citation>
    <scope>NUCLEOTIDE SEQUENCE [LARGE SCALE GENOMIC DNA]</scope>
    <source>
        <strain evidence="2 3">B190/17</strain>
    </source>
</reference>
<organism evidence="2 3">
    <name type="scientific">Bacillus lumedeiriae</name>
    <dbReference type="NCBI Taxonomy" id="3058829"/>
    <lineage>
        <taxon>Bacteria</taxon>
        <taxon>Bacillati</taxon>
        <taxon>Bacillota</taxon>
        <taxon>Bacilli</taxon>
        <taxon>Bacillales</taxon>
        <taxon>Bacillaceae</taxon>
        <taxon>Bacillus</taxon>
    </lineage>
</organism>
<dbReference type="RefSeq" id="WP_404314905.1">
    <property type="nucleotide sequence ID" value="NZ_JAUIYO010000002.1"/>
</dbReference>
<evidence type="ECO:0000256" key="1">
    <source>
        <dbReference type="SAM" id="MobiDB-lite"/>
    </source>
</evidence>
<evidence type="ECO:0000313" key="2">
    <source>
        <dbReference type="EMBL" id="MFK2824886.1"/>
    </source>
</evidence>
<evidence type="ECO:0000313" key="3">
    <source>
        <dbReference type="Proteomes" id="UP001619911"/>
    </source>
</evidence>
<dbReference type="Pfam" id="PF14003">
    <property type="entry name" value="YlbE"/>
    <property type="match status" value="1"/>
</dbReference>
<gene>
    <name evidence="2" type="ORF">QYG89_04210</name>
</gene>
<feature type="region of interest" description="Disordered" evidence="1">
    <location>
        <begin position="76"/>
        <end position="101"/>
    </location>
</feature>
<dbReference type="EMBL" id="JAUIYO010000002">
    <property type="protein sequence ID" value="MFK2824886.1"/>
    <property type="molecule type" value="Genomic_DNA"/>
</dbReference>
<proteinExistence type="predicted"/>